<sequence length="572" mass="66113">MMRCVLFLIIALPWLIRVYVYFEFEDAELDERNFAANKRNLRPEFLGSITLFLTPIHMLFLVCYFILLIDGIAFGVLTKTVKEKFKYVLRKCFRDMREISRSRVCGWTTKLMLLPFEHCGITGLFVIAFYWVPALPVVLTVLSFYWFPTLNLTVRLLAHFFAYLVPYGKESPCFRPIFACCSWIYSTFSLDIIADKESLERPEKITMRYRFLQLFVILICLISMYSVVFLAMECISFFVEVGVYTLIGIILNASQTLKYLSLLFMLVLYGRDCFNGVGNIYLTFNQKILGYVVSKATDEVKALTWLCESQQNNTAIRILPEKPGNDCQNNDKPTVTEAKLKIKEGIPKWELSHIALFLDKKDTSYITRKFFFITCYMPHHGCPGSLYKNLLKALTSFAMIILFLLFVLFVVMAFSEDYSLSGTNQMLATLAGGLLPWLFRNILLKKPEEVTVDTTNLHFQNCFNQELKQLIQSWPVADFECEVQETENKEPQTNGKNAKSRRNQYKYRTDNVTGSQIYDSADFETIGEMLPMLSEEENDEAVEKEKVDNKNDVGKIDLIIDIAKEIDSIKIV</sequence>
<evidence type="ECO:0000256" key="1">
    <source>
        <dbReference type="SAM" id="Phobius"/>
    </source>
</evidence>
<reference evidence="2 3" key="1">
    <citation type="submission" date="2022-12" db="EMBL/GenBank/DDBJ databases">
        <title>Chromosome-level genome of Tegillarca granosa.</title>
        <authorList>
            <person name="Kim J."/>
        </authorList>
    </citation>
    <scope>NUCLEOTIDE SEQUENCE [LARGE SCALE GENOMIC DNA]</scope>
    <source>
        <strain evidence="2">Teg-2019</strain>
        <tissue evidence="2">Adductor muscle</tissue>
    </source>
</reference>
<feature type="transmembrane region" description="Helical" evidence="1">
    <location>
        <begin position="244"/>
        <end position="269"/>
    </location>
</feature>
<protein>
    <submittedName>
        <fullName evidence="2">Uncharacterized protein</fullName>
    </submittedName>
</protein>
<organism evidence="2 3">
    <name type="scientific">Tegillarca granosa</name>
    <name type="common">Malaysian cockle</name>
    <name type="synonym">Anadara granosa</name>
    <dbReference type="NCBI Taxonomy" id="220873"/>
    <lineage>
        <taxon>Eukaryota</taxon>
        <taxon>Metazoa</taxon>
        <taxon>Spiralia</taxon>
        <taxon>Lophotrochozoa</taxon>
        <taxon>Mollusca</taxon>
        <taxon>Bivalvia</taxon>
        <taxon>Autobranchia</taxon>
        <taxon>Pteriomorphia</taxon>
        <taxon>Arcoida</taxon>
        <taxon>Arcoidea</taxon>
        <taxon>Arcidae</taxon>
        <taxon>Tegillarca</taxon>
    </lineage>
</organism>
<feature type="transmembrane region" description="Helical" evidence="1">
    <location>
        <begin position="46"/>
        <end position="77"/>
    </location>
</feature>
<keyword evidence="1" id="KW-0472">Membrane</keyword>
<dbReference type="Proteomes" id="UP001217089">
    <property type="component" value="Unassembled WGS sequence"/>
</dbReference>
<feature type="transmembrane region" description="Helical" evidence="1">
    <location>
        <begin position="393"/>
        <end position="414"/>
    </location>
</feature>
<gene>
    <name evidence="2" type="ORF">KUTeg_020398</name>
</gene>
<name>A0ABQ9EAJ0_TEGGR</name>
<comment type="caution">
    <text evidence="2">The sequence shown here is derived from an EMBL/GenBank/DDBJ whole genome shotgun (WGS) entry which is preliminary data.</text>
</comment>
<dbReference type="EMBL" id="JARBDR010000918">
    <property type="protein sequence ID" value="KAJ8301411.1"/>
    <property type="molecule type" value="Genomic_DNA"/>
</dbReference>
<keyword evidence="1" id="KW-1133">Transmembrane helix</keyword>
<feature type="transmembrane region" description="Helical" evidence="1">
    <location>
        <begin position="420"/>
        <end position="439"/>
    </location>
</feature>
<feature type="transmembrane region" description="Helical" evidence="1">
    <location>
        <begin position="144"/>
        <end position="165"/>
    </location>
</feature>
<proteinExistence type="predicted"/>
<feature type="transmembrane region" description="Helical" evidence="1">
    <location>
        <begin position="211"/>
        <end position="232"/>
    </location>
</feature>
<evidence type="ECO:0000313" key="3">
    <source>
        <dbReference type="Proteomes" id="UP001217089"/>
    </source>
</evidence>
<keyword evidence="1" id="KW-0812">Transmembrane</keyword>
<feature type="transmembrane region" description="Helical" evidence="1">
    <location>
        <begin position="111"/>
        <end position="132"/>
    </location>
</feature>
<accession>A0ABQ9EAJ0</accession>
<evidence type="ECO:0000313" key="2">
    <source>
        <dbReference type="EMBL" id="KAJ8301411.1"/>
    </source>
</evidence>
<keyword evidence="3" id="KW-1185">Reference proteome</keyword>